<evidence type="ECO:0000313" key="4">
    <source>
        <dbReference type="Proteomes" id="UP000824540"/>
    </source>
</evidence>
<accession>A0A8T2PIC2</accession>
<name>A0A8T2PIC2_9TELE</name>
<sequence>MEQTPLVGGPQGLDPSDGETGVTGRGGADGGKKHGHSLRICHANPLPPANMLLDRNSTEITSLRSMGDWLENVRTLPCKDAFTGMSYNSCDTLAKTSAEDFKKVGVTIVGPPKKIASGFASTPDMTHPFQLYDQKPSPITDTMTSECRKANPPHSEIILLSQSPGIHNSDNLAAKATQGIKRAVQALRLNGQKALMY</sequence>
<evidence type="ECO:0000256" key="1">
    <source>
        <dbReference type="SAM" id="MobiDB-lite"/>
    </source>
</evidence>
<dbReference type="AlphaFoldDB" id="A0A8T2PIC2"/>
<gene>
    <name evidence="3" type="ORF">JZ751_027815</name>
</gene>
<feature type="domain" description="SAM" evidence="2">
    <location>
        <begin position="61"/>
        <end position="125"/>
    </location>
</feature>
<dbReference type="InterPro" id="IPR001660">
    <property type="entry name" value="SAM"/>
</dbReference>
<dbReference type="Pfam" id="PF00536">
    <property type="entry name" value="SAM_1"/>
    <property type="match status" value="1"/>
</dbReference>
<dbReference type="EMBL" id="JAFBMS010000009">
    <property type="protein sequence ID" value="KAG9349372.1"/>
    <property type="molecule type" value="Genomic_DNA"/>
</dbReference>
<dbReference type="PROSITE" id="PS50105">
    <property type="entry name" value="SAM_DOMAIN"/>
    <property type="match status" value="1"/>
</dbReference>
<feature type="region of interest" description="Disordered" evidence="1">
    <location>
        <begin position="1"/>
        <end position="36"/>
    </location>
</feature>
<keyword evidence="4" id="KW-1185">Reference proteome</keyword>
<dbReference type="SMART" id="SM00454">
    <property type="entry name" value="SAM"/>
    <property type="match status" value="1"/>
</dbReference>
<dbReference type="Gene3D" id="1.10.150.50">
    <property type="entry name" value="Transcription Factor, Ets-1"/>
    <property type="match status" value="1"/>
</dbReference>
<dbReference type="OrthoDB" id="4062651at2759"/>
<reference evidence="3" key="1">
    <citation type="thesis" date="2021" institute="BYU ScholarsArchive" country="Provo, UT, USA">
        <title>Applications of and Algorithms for Genome Assembly and Genomic Analyses with an Emphasis on Marine Teleosts.</title>
        <authorList>
            <person name="Pickett B.D."/>
        </authorList>
    </citation>
    <scope>NUCLEOTIDE SEQUENCE</scope>
    <source>
        <strain evidence="3">HI-2016</strain>
    </source>
</reference>
<evidence type="ECO:0000313" key="3">
    <source>
        <dbReference type="EMBL" id="KAG9349372.1"/>
    </source>
</evidence>
<dbReference type="Proteomes" id="UP000824540">
    <property type="component" value="Unassembled WGS sequence"/>
</dbReference>
<organism evidence="3 4">
    <name type="scientific">Albula glossodonta</name>
    <name type="common">roundjaw bonefish</name>
    <dbReference type="NCBI Taxonomy" id="121402"/>
    <lineage>
        <taxon>Eukaryota</taxon>
        <taxon>Metazoa</taxon>
        <taxon>Chordata</taxon>
        <taxon>Craniata</taxon>
        <taxon>Vertebrata</taxon>
        <taxon>Euteleostomi</taxon>
        <taxon>Actinopterygii</taxon>
        <taxon>Neopterygii</taxon>
        <taxon>Teleostei</taxon>
        <taxon>Albuliformes</taxon>
        <taxon>Albulidae</taxon>
        <taxon>Albula</taxon>
    </lineage>
</organism>
<evidence type="ECO:0000259" key="2">
    <source>
        <dbReference type="PROSITE" id="PS50105"/>
    </source>
</evidence>
<proteinExistence type="predicted"/>
<dbReference type="SUPFAM" id="SSF47769">
    <property type="entry name" value="SAM/Pointed domain"/>
    <property type="match status" value="1"/>
</dbReference>
<dbReference type="InterPro" id="IPR013761">
    <property type="entry name" value="SAM/pointed_sf"/>
</dbReference>
<comment type="caution">
    <text evidence="3">The sequence shown here is derived from an EMBL/GenBank/DDBJ whole genome shotgun (WGS) entry which is preliminary data.</text>
</comment>
<protein>
    <recommendedName>
        <fullName evidence="2">SAM domain-containing protein</fullName>
    </recommendedName>
</protein>